<dbReference type="Gene3D" id="1.10.510.10">
    <property type="entry name" value="Transferase(Phosphotransferase) domain 1"/>
    <property type="match status" value="1"/>
</dbReference>
<keyword evidence="7 15" id="KW-0418">Kinase</keyword>
<dbReference type="CDD" id="cd00821">
    <property type="entry name" value="PH"/>
    <property type="match status" value="1"/>
</dbReference>
<evidence type="ECO:0000313" key="16">
    <source>
        <dbReference type="Proteomes" id="UP000179807"/>
    </source>
</evidence>
<dbReference type="PROSITE" id="PS50011">
    <property type="entry name" value="PROTEIN_KINASE_DOM"/>
    <property type="match status" value="1"/>
</dbReference>
<evidence type="ECO:0000256" key="11">
    <source>
        <dbReference type="SAM" id="MobiDB-lite"/>
    </source>
</evidence>
<dbReference type="InterPro" id="IPR011009">
    <property type="entry name" value="Kinase-like_dom_sf"/>
</dbReference>
<dbReference type="InterPro" id="IPR008271">
    <property type="entry name" value="Ser/Thr_kinase_AS"/>
</dbReference>
<dbReference type="Gene3D" id="3.30.200.20">
    <property type="entry name" value="Phosphorylase Kinase, domain 1"/>
    <property type="match status" value="1"/>
</dbReference>
<dbReference type="PROSITE" id="PS50003">
    <property type="entry name" value="PH_DOMAIN"/>
    <property type="match status" value="1"/>
</dbReference>
<proteinExistence type="inferred from homology"/>
<dbReference type="InterPro" id="IPR011993">
    <property type="entry name" value="PH-like_dom_sf"/>
</dbReference>
<dbReference type="GeneID" id="94831197"/>
<feature type="domain" description="Protein kinase" evidence="13">
    <location>
        <begin position="111"/>
        <end position="363"/>
    </location>
</feature>
<dbReference type="InterPro" id="IPR001849">
    <property type="entry name" value="PH_domain"/>
</dbReference>
<dbReference type="InterPro" id="IPR017892">
    <property type="entry name" value="Pkinase_C"/>
</dbReference>
<feature type="region of interest" description="Disordered" evidence="11">
    <location>
        <begin position="427"/>
        <end position="449"/>
    </location>
</feature>
<keyword evidence="4" id="KW-0597">Phosphoprotein</keyword>
<evidence type="ECO:0000256" key="1">
    <source>
        <dbReference type="ARBA" id="ARBA00006935"/>
    </source>
</evidence>
<evidence type="ECO:0000256" key="3">
    <source>
        <dbReference type="ARBA" id="ARBA00022527"/>
    </source>
</evidence>
<dbReference type="FunFam" id="1.10.510.10:FF:000008">
    <property type="entry name" value="Non-specific serine/threonine protein kinase"/>
    <property type="match status" value="1"/>
</dbReference>
<dbReference type="PROSITE" id="PS00108">
    <property type="entry name" value="PROTEIN_KINASE_ST"/>
    <property type="match status" value="1"/>
</dbReference>
<dbReference type="FunFam" id="3.30.200.20:FF:000628">
    <property type="entry name" value="AGC family protein kinase"/>
    <property type="match status" value="1"/>
</dbReference>
<keyword evidence="3 10" id="KW-0723">Serine/threonine-protein kinase</keyword>
<evidence type="ECO:0000259" key="13">
    <source>
        <dbReference type="PROSITE" id="PS50011"/>
    </source>
</evidence>
<organism evidence="15 16">
    <name type="scientific">Tritrichomonas foetus</name>
    <dbReference type="NCBI Taxonomy" id="1144522"/>
    <lineage>
        <taxon>Eukaryota</taxon>
        <taxon>Metamonada</taxon>
        <taxon>Parabasalia</taxon>
        <taxon>Tritrichomonadida</taxon>
        <taxon>Tritrichomonadidae</taxon>
        <taxon>Tritrichomonas</taxon>
    </lineage>
</organism>
<dbReference type="Proteomes" id="UP000179807">
    <property type="component" value="Unassembled WGS sequence"/>
</dbReference>
<dbReference type="SUPFAM" id="SSF56112">
    <property type="entry name" value="Protein kinase-like (PK-like)"/>
    <property type="match status" value="1"/>
</dbReference>
<dbReference type="Pfam" id="PF00069">
    <property type="entry name" value="Pkinase"/>
    <property type="match status" value="1"/>
</dbReference>
<evidence type="ECO:0000259" key="12">
    <source>
        <dbReference type="PROSITE" id="PS50003"/>
    </source>
</evidence>
<dbReference type="InterPro" id="IPR000719">
    <property type="entry name" value="Prot_kinase_dom"/>
</dbReference>
<keyword evidence="6 9" id="KW-0547">Nucleotide-binding</keyword>
<evidence type="ECO:0000256" key="5">
    <source>
        <dbReference type="ARBA" id="ARBA00022679"/>
    </source>
</evidence>
<name>A0A1J4IZR7_9EUKA</name>
<gene>
    <name evidence="15" type="ORF">TRFO_12201</name>
</gene>
<dbReference type="SMART" id="SM00133">
    <property type="entry name" value="S_TK_X"/>
    <property type="match status" value="1"/>
</dbReference>
<protein>
    <recommendedName>
        <fullName evidence="2">non-specific serine/threonine protein kinase</fullName>
        <ecNumber evidence="2">2.7.11.1</ecNumber>
    </recommendedName>
</protein>
<dbReference type="EC" id="2.7.11.1" evidence="2"/>
<feature type="domain" description="PH" evidence="12">
    <location>
        <begin position="6"/>
        <end position="101"/>
    </location>
</feature>
<feature type="domain" description="AGC-kinase C-terminal" evidence="14">
    <location>
        <begin position="364"/>
        <end position="431"/>
    </location>
</feature>
<evidence type="ECO:0000313" key="15">
    <source>
        <dbReference type="EMBL" id="OHS92848.1"/>
    </source>
</evidence>
<dbReference type="InterPro" id="IPR045270">
    <property type="entry name" value="STKc_AGC"/>
</dbReference>
<evidence type="ECO:0000256" key="7">
    <source>
        <dbReference type="ARBA" id="ARBA00022777"/>
    </source>
</evidence>
<dbReference type="GO" id="GO:0004674">
    <property type="term" value="F:protein serine/threonine kinase activity"/>
    <property type="evidence" value="ECO:0007669"/>
    <property type="project" value="UniProtKB-KW"/>
</dbReference>
<dbReference type="OrthoDB" id="63267at2759"/>
<dbReference type="SMART" id="SM00233">
    <property type="entry name" value="PH"/>
    <property type="match status" value="1"/>
</dbReference>
<evidence type="ECO:0000256" key="2">
    <source>
        <dbReference type="ARBA" id="ARBA00012513"/>
    </source>
</evidence>
<keyword evidence="8 9" id="KW-0067">ATP-binding</keyword>
<dbReference type="FunFam" id="2.30.29.30:FF:000350">
    <property type="entry name" value="AGC family protein kinase"/>
    <property type="match status" value="1"/>
</dbReference>
<evidence type="ECO:0000256" key="9">
    <source>
        <dbReference type="PROSITE-ProRule" id="PRU10141"/>
    </source>
</evidence>
<reference evidence="15" key="1">
    <citation type="submission" date="2016-10" db="EMBL/GenBank/DDBJ databases">
        <authorList>
            <person name="Benchimol M."/>
            <person name="Almeida L.G."/>
            <person name="Vasconcelos A.T."/>
            <person name="Perreira-Neves A."/>
            <person name="Rosa I.A."/>
            <person name="Tasca T."/>
            <person name="Bogo M.R."/>
            <person name="de Souza W."/>
        </authorList>
    </citation>
    <scope>NUCLEOTIDE SEQUENCE [LARGE SCALE GENOMIC DNA]</scope>
    <source>
        <strain evidence="15">K</strain>
    </source>
</reference>
<dbReference type="VEuPathDB" id="TrichDB:TRFO_12201"/>
<dbReference type="InterPro" id="IPR000961">
    <property type="entry name" value="AGC-kinase_C"/>
</dbReference>
<dbReference type="GO" id="GO:0005524">
    <property type="term" value="F:ATP binding"/>
    <property type="evidence" value="ECO:0007669"/>
    <property type="project" value="UniProtKB-UniRule"/>
</dbReference>
<dbReference type="SMART" id="SM00220">
    <property type="entry name" value="S_TKc"/>
    <property type="match status" value="1"/>
</dbReference>
<dbReference type="CDD" id="cd05123">
    <property type="entry name" value="STKc_AGC"/>
    <property type="match status" value="1"/>
</dbReference>
<dbReference type="AlphaFoldDB" id="A0A1J4IZR7"/>
<keyword evidence="16" id="KW-1185">Reference proteome</keyword>
<dbReference type="InterPro" id="IPR017441">
    <property type="entry name" value="Protein_kinase_ATP_BS"/>
</dbReference>
<sequence>MDPKEPTILKDVLKKKGAKFGFWHKRLCKLTTNHLLIYKNENENDLDKVIEIVPTTVIECLNGEKPPRFVLHIAKQRPLTLYNDSPDVIASWVNEIRNITLQTPNMSMENFNIISVLGRGFYGKVMLVQKKGTNEFYAVKTVHKNRLVKAEKVHTIFTERNVLMKARHPFIVNLCFAFQNETKVYLGLEYAAGGELFYHLSNRGSFPIDEVRLYIAELALAINYLHVQRVIYRDLKPENVLLDQQGHVKLTDFGLSKTLSDFSNSTGTFCGTSEYIAPEIIARRPYGPEIDWWALGVLTYELLYGKTPFYNENKAKMFQSIRSDRPRFPRKADKDTISFISMLLEKDPSTRATFDQIKVHPFFKDLNFEDVLAKKYKPEFVPPDSTGIAGNFDTEFTMENPMDSLATPTPGDQNAFDGFSYIAGANELSESYSEGDEEDQPSILNPTEM</sequence>
<accession>A0A1J4IZR7</accession>
<dbReference type="Pfam" id="PF00169">
    <property type="entry name" value="PH"/>
    <property type="match status" value="1"/>
</dbReference>
<dbReference type="EMBL" id="MLAK01001459">
    <property type="protein sequence ID" value="OHS92848.1"/>
    <property type="molecule type" value="Genomic_DNA"/>
</dbReference>
<evidence type="ECO:0000256" key="4">
    <source>
        <dbReference type="ARBA" id="ARBA00022553"/>
    </source>
</evidence>
<evidence type="ECO:0000256" key="10">
    <source>
        <dbReference type="RuleBase" id="RU000304"/>
    </source>
</evidence>
<keyword evidence="5" id="KW-0808">Transferase</keyword>
<dbReference type="PROSITE" id="PS51285">
    <property type="entry name" value="AGC_KINASE_CTER"/>
    <property type="match status" value="1"/>
</dbReference>
<dbReference type="PROSITE" id="PS00107">
    <property type="entry name" value="PROTEIN_KINASE_ATP"/>
    <property type="match status" value="1"/>
</dbReference>
<evidence type="ECO:0000259" key="14">
    <source>
        <dbReference type="PROSITE" id="PS51285"/>
    </source>
</evidence>
<dbReference type="Gene3D" id="2.30.29.30">
    <property type="entry name" value="Pleckstrin-homology domain (PH domain)/Phosphotyrosine-binding domain (PTB)"/>
    <property type="match status" value="1"/>
</dbReference>
<dbReference type="SUPFAM" id="SSF50729">
    <property type="entry name" value="PH domain-like"/>
    <property type="match status" value="1"/>
</dbReference>
<feature type="binding site" evidence="9">
    <location>
        <position position="140"/>
    </location>
    <ligand>
        <name>ATP</name>
        <dbReference type="ChEBI" id="CHEBI:30616"/>
    </ligand>
</feature>
<evidence type="ECO:0000256" key="8">
    <source>
        <dbReference type="ARBA" id="ARBA00022840"/>
    </source>
</evidence>
<comment type="caution">
    <text evidence="15">The sequence shown here is derived from an EMBL/GenBank/DDBJ whole genome shotgun (WGS) entry which is preliminary data.</text>
</comment>
<evidence type="ECO:0000256" key="6">
    <source>
        <dbReference type="ARBA" id="ARBA00022741"/>
    </source>
</evidence>
<dbReference type="Pfam" id="PF00433">
    <property type="entry name" value="Pkinase_C"/>
    <property type="match status" value="1"/>
</dbReference>
<dbReference type="PANTHER" id="PTHR24351">
    <property type="entry name" value="RIBOSOMAL PROTEIN S6 KINASE"/>
    <property type="match status" value="1"/>
</dbReference>
<comment type="similarity">
    <text evidence="1">Belongs to the protein kinase superfamily. AGC Ser/Thr protein kinase family. RAC subfamily.</text>
</comment>
<dbReference type="RefSeq" id="XP_068345985.1">
    <property type="nucleotide sequence ID" value="XM_068496493.1"/>
</dbReference>